<dbReference type="Gene3D" id="3.30.390.30">
    <property type="match status" value="1"/>
</dbReference>
<organism evidence="7">
    <name type="scientific">freshwater metagenome</name>
    <dbReference type="NCBI Taxonomy" id="449393"/>
    <lineage>
        <taxon>unclassified sequences</taxon>
        <taxon>metagenomes</taxon>
        <taxon>ecological metagenomes</taxon>
    </lineage>
</organism>
<dbReference type="InterPro" id="IPR016156">
    <property type="entry name" value="FAD/NAD-linked_Rdtase_dimer_sf"/>
</dbReference>
<comment type="cofactor">
    <cofactor evidence="1">
        <name>FAD</name>
        <dbReference type="ChEBI" id="CHEBI:57692"/>
    </cofactor>
</comment>
<evidence type="ECO:0000256" key="1">
    <source>
        <dbReference type="ARBA" id="ARBA00001974"/>
    </source>
</evidence>
<dbReference type="Pfam" id="PF14759">
    <property type="entry name" value="Reductase_C"/>
    <property type="match status" value="1"/>
</dbReference>
<dbReference type="InterPro" id="IPR028202">
    <property type="entry name" value="Reductase_C"/>
</dbReference>
<dbReference type="Gene3D" id="3.50.50.60">
    <property type="entry name" value="FAD/NAD(P)-binding domain"/>
    <property type="match status" value="2"/>
</dbReference>
<reference evidence="7" key="1">
    <citation type="submission" date="2020-05" db="EMBL/GenBank/DDBJ databases">
        <authorList>
            <person name="Chiriac C."/>
            <person name="Salcher M."/>
            <person name="Ghai R."/>
            <person name="Kavagutti S V."/>
        </authorList>
    </citation>
    <scope>NUCLEOTIDE SEQUENCE</scope>
</reference>
<evidence type="ECO:0000256" key="2">
    <source>
        <dbReference type="ARBA" id="ARBA00022630"/>
    </source>
</evidence>
<gene>
    <name evidence="7" type="ORF">UFOPK3423_01337</name>
</gene>
<evidence type="ECO:0000256" key="3">
    <source>
        <dbReference type="ARBA" id="ARBA00022827"/>
    </source>
</evidence>
<evidence type="ECO:0000313" key="7">
    <source>
        <dbReference type="EMBL" id="CAB4880885.1"/>
    </source>
</evidence>
<sequence>MSDGIVIAGGGLAGQRCAETLRREGFEGPVRIVCGEDHLPYDRPPLSKAFLAGEVEAVDLQLRPEGWHAEQAIELVLGDPVTGIDPDAQQVTLASGATLSYEHLVAATGSRARTLPVFDGLENVHTLRDLPDARRLRATLGQGTRLTVIGAGLIGQEIAATAKGLGAEVTLVEAAALPLERALHPELARWLVDLQREQGVDVRLGVTADEPTVAGGRVTALTLSDGTAVETDELLVAIGVVPNIEWLGDDPEAVLARPEIHVAGDLAGGDHWELAASQGRAVAKAIVQAEPAAPSISGWWSDIHGVRLQGLGDPFGADTLEIDGDPAERSFSAVALRDGRAVAALAVGRPRDVPGLRARLTDDQ</sequence>
<dbReference type="GO" id="GO:0005737">
    <property type="term" value="C:cytoplasm"/>
    <property type="evidence" value="ECO:0007669"/>
    <property type="project" value="TreeGrafter"/>
</dbReference>
<dbReference type="SUPFAM" id="SSF55424">
    <property type="entry name" value="FAD/NAD-linked reductases, dimerisation (C-terminal) domain"/>
    <property type="match status" value="1"/>
</dbReference>
<proteinExistence type="predicted"/>
<dbReference type="InterPro" id="IPR023753">
    <property type="entry name" value="FAD/NAD-binding_dom"/>
</dbReference>
<keyword evidence="4" id="KW-0560">Oxidoreductase</keyword>
<dbReference type="PRINTS" id="PR00411">
    <property type="entry name" value="PNDRDTASEI"/>
</dbReference>
<dbReference type="InterPro" id="IPR050446">
    <property type="entry name" value="FAD-oxidoreductase/Apoptosis"/>
</dbReference>
<evidence type="ECO:0000256" key="4">
    <source>
        <dbReference type="ARBA" id="ARBA00023002"/>
    </source>
</evidence>
<dbReference type="SUPFAM" id="SSF51905">
    <property type="entry name" value="FAD/NAD(P)-binding domain"/>
    <property type="match status" value="2"/>
</dbReference>
<keyword evidence="2" id="KW-0285">Flavoprotein</keyword>
<name>A0A6J7EHW2_9ZZZZ</name>
<evidence type="ECO:0000259" key="6">
    <source>
        <dbReference type="Pfam" id="PF14759"/>
    </source>
</evidence>
<dbReference type="InterPro" id="IPR036188">
    <property type="entry name" value="FAD/NAD-bd_sf"/>
</dbReference>
<dbReference type="PANTHER" id="PTHR43557">
    <property type="entry name" value="APOPTOSIS-INDUCING FACTOR 1"/>
    <property type="match status" value="1"/>
</dbReference>
<dbReference type="Pfam" id="PF07992">
    <property type="entry name" value="Pyr_redox_2"/>
    <property type="match status" value="1"/>
</dbReference>
<feature type="domain" description="Reductase C-terminal" evidence="6">
    <location>
        <begin position="300"/>
        <end position="358"/>
    </location>
</feature>
<dbReference type="AlphaFoldDB" id="A0A6J7EHW2"/>
<accession>A0A6J7EHW2</accession>
<feature type="domain" description="FAD/NAD(P)-binding" evidence="5">
    <location>
        <begin position="5"/>
        <end position="249"/>
    </location>
</feature>
<protein>
    <submittedName>
        <fullName evidence="7">Unannotated protein</fullName>
    </submittedName>
</protein>
<dbReference type="PANTHER" id="PTHR43557:SF2">
    <property type="entry name" value="RIESKE DOMAIN-CONTAINING PROTEIN-RELATED"/>
    <property type="match status" value="1"/>
</dbReference>
<dbReference type="EMBL" id="CAFBLQ010000172">
    <property type="protein sequence ID" value="CAB4880885.1"/>
    <property type="molecule type" value="Genomic_DNA"/>
</dbReference>
<keyword evidence="3" id="KW-0274">FAD</keyword>
<dbReference type="GO" id="GO:0016651">
    <property type="term" value="F:oxidoreductase activity, acting on NAD(P)H"/>
    <property type="evidence" value="ECO:0007669"/>
    <property type="project" value="TreeGrafter"/>
</dbReference>
<dbReference type="PRINTS" id="PR00368">
    <property type="entry name" value="FADPNR"/>
</dbReference>
<evidence type="ECO:0000259" key="5">
    <source>
        <dbReference type="Pfam" id="PF07992"/>
    </source>
</evidence>